<sequence length="71" mass="7820">MRASLSLRAGLCCGDQGGSLTVMGRLCLAGRPAWSNSRPTQRDCQRGPPDTPLTECQRQCCTMFCCHERPF</sequence>
<dbReference type="Proteomes" id="UP000076842">
    <property type="component" value="Unassembled WGS sequence"/>
</dbReference>
<dbReference type="InParanoid" id="A0A165E6E0"/>
<protein>
    <submittedName>
        <fullName evidence="1">Uncharacterized protein</fullName>
    </submittedName>
</protein>
<proteinExistence type="predicted"/>
<dbReference type="AlphaFoldDB" id="A0A165E6E0"/>
<gene>
    <name evidence="1" type="ORF">CALCODRAFT_19543</name>
</gene>
<accession>A0A165E6E0</accession>
<organism evidence="1 2">
    <name type="scientific">Calocera cornea HHB12733</name>
    <dbReference type="NCBI Taxonomy" id="1353952"/>
    <lineage>
        <taxon>Eukaryota</taxon>
        <taxon>Fungi</taxon>
        <taxon>Dikarya</taxon>
        <taxon>Basidiomycota</taxon>
        <taxon>Agaricomycotina</taxon>
        <taxon>Dacrymycetes</taxon>
        <taxon>Dacrymycetales</taxon>
        <taxon>Dacrymycetaceae</taxon>
        <taxon>Calocera</taxon>
    </lineage>
</organism>
<keyword evidence="2" id="KW-1185">Reference proteome</keyword>
<name>A0A165E6E0_9BASI</name>
<dbReference type="EMBL" id="KV424019">
    <property type="protein sequence ID" value="KZT54198.1"/>
    <property type="molecule type" value="Genomic_DNA"/>
</dbReference>
<evidence type="ECO:0000313" key="2">
    <source>
        <dbReference type="Proteomes" id="UP000076842"/>
    </source>
</evidence>
<evidence type="ECO:0000313" key="1">
    <source>
        <dbReference type="EMBL" id="KZT54198.1"/>
    </source>
</evidence>
<reference evidence="1 2" key="1">
    <citation type="journal article" date="2016" name="Mol. Biol. Evol.">
        <title>Comparative Genomics of Early-Diverging Mushroom-Forming Fungi Provides Insights into the Origins of Lignocellulose Decay Capabilities.</title>
        <authorList>
            <person name="Nagy L.G."/>
            <person name="Riley R."/>
            <person name="Tritt A."/>
            <person name="Adam C."/>
            <person name="Daum C."/>
            <person name="Floudas D."/>
            <person name="Sun H."/>
            <person name="Yadav J.S."/>
            <person name="Pangilinan J."/>
            <person name="Larsson K.H."/>
            <person name="Matsuura K."/>
            <person name="Barry K."/>
            <person name="Labutti K."/>
            <person name="Kuo R."/>
            <person name="Ohm R.A."/>
            <person name="Bhattacharya S.S."/>
            <person name="Shirouzu T."/>
            <person name="Yoshinaga Y."/>
            <person name="Martin F.M."/>
            <person name="Grigoriev I.V."/>
            <person name="Hibbett D.S."/>
        </authorList>
    </citation>
    <scope>NUCLEOTIDE SEQUENCE [LARGE SCALE GENOMIC DNA]</scope>
    <source>
        <strain evidence="1 2">HHB12733</strain>
    </source>
</reference>